<keyword evidence="3" id="KW-0732">Signal</keyword>
<proteinExistence type="predicted"/>
<evidence type="ECO:0000259" key="10">
    <source>
        <dbReference type="PROSITE" id="PS50835"/>
    </source>
</evidence>
<feature type="domain" description="Ig-like" evidence="10">
    <location>
        <begin position="118"/>
        <end position="218"/>
    </location>
</feature>
<evidence type="ECO:0000256" key="8">
    <source>
        <dbReference type="ARBA" id="ARBA00023319"/>
    </source>
</evidence>
<feature type="domain" description="Ig-like" evidence="10">
    <location>
        <begin position="221"/>
        <end position="310"/>
    </location>
</feature>
<keyword evidence="2" id="KW-1003">Cell membrane</keyword>
<dbReference type="PROSITE" id="PS50835">
    <property type="entry name" value="IG_LIKE"/>
    <property type="match status" value="3"/>
</dbReference>
<evidence type="ECO:0000256" key="7">
    <source>
        <dbReference type="ARBA" id="ARBA00023180"/>
    </source>
</evidence>
<dbReference type="GO" id="GO:0043005">
    <property type="term" value="C:neuron projection"/>
    <property type="evidence" value="ECO:0007669"/>
    <property type="project" value="TreeGrafter"/>
</dbReference>
<dbReference type="GO" id="GO:0005886">
    <property type="term" value="C:plasma membrane"/>
    <property type="evidence" value="ECO:0007669"/>
    <property type="project" value="UniProtKB-SubCell"/>
</dbReference>
<organism evidence="11 12">
    <name type="scientific">Trichonephila inaurata madagascariensis</name>
    <dbReference type="NCBI Taxonomy" id="2747483"/>
    <lineage>
        <taxon>Eukaryota</taxon>
        <taxon>Metazoa</taxon>
        <taxon>Ecdysozoa</taxon>
        <taxon>Arthropoda</taxon>
        <taxon>Chelicerata</taxon>
        <taxon>Arachnida</taxon>
        <taxon>Araneae</taxon>
        <taxon>Araneomorphae</taxon>
        <taxon>Entelegynae</taxon>
        <taxon>Araneoidea</taxon>
        <taxon>Nephilidae</taxon>
        <taxon>Trichonephila</taxon>
        <taxon>Trichonephila inaurata</taxon>
    </lineage>
</organism>
<dbReference type="AlphaFoldDB" id="A0A8X6XKU3"/>
<name>A0A8X6XKU3_9ARAC</name>
<accession>A0A8X6XKU3</accession>
<dbReference type="InterPro" id="IPR003598">
    <property type="entry name" value="Ig_sub2"/>
</dbReference>
<feature type="domain" description="Ig-like" evidence="10">
    <location>
        <begin position="321"/>
        <end position="417"/>
    </location>
</feature>
<keyword evidence="8" id="KW-0393">Immunoglobulin domain</keyword>
<comment type="subcellular location">
    <subcellularLocation>
        <location evidence="1">Cell membrane</location>
    </subcellularLocation>
</comment>
<keyword evidence="7" id="KW-0325">Glycoprotein</keyword>
<evidence type="ECO:0000256" key="1">
    <source>
        <dbReference type="ARBA" id="ARBA00004236"/>
    </source>
</evidence>
<dbReference type="FunFam" id="2.60.40.10:FF:000032">
    <property type="entry name" value="palladin isoform X1"/>
    <property type="match status" value="1"/>
</dbReference>
<dbReference type="Proteomes" id="UP000886998">
    <property type="component" value="Unassembled WGS sequence"/>
</dbReference>
<dbReference type="Pfam" id="PF13927">
    <property type="entry name" value="Ig_3"/>
    <property type="match status" value="2"/>
</dbReference>
<dbReference type="PANTHER" id="PTHR12231:SF253">
    <property type="entry name" value="DPR-INTERACTING PROTEIN ETA, ISOFORM B-RELATED"/>
    <property type="match status" value="1"/>
</dbReference>
<evidence type="ECO:0000256" key="2">
    <source>
        <dbReference type="ARBA" id="ARBA00022475"/>
    </source>
</evidence>
<dbReference type="OrthoDB" id="10012075at2759"/>
<protein>
    <submittedName>
        <fullName evidence="11">Hemicentin-1</fullName>
    </submittedName>
</protein>
<dbReference type="Pfam" id="PF07686">
    <property type="entry name" value="V-set"/>
    <property type="match status" value="1"/>
</dbReference>
<evidence type="ECO:0000256" key="3">
    <source>
        <dbReference type="ARBA" id="ARBA00022729"/>
    </source>
</evidence>
<evidence type="ECO:0000256" key="9">
    <source>
        <dbReference type="SAM" id="MobiDB-lite"/>
    </source>
</evidence>
<dbReference type="InterPro" id="IPR051170">
    <property type="entry name" value="Neural/epithelial_adhesion"/>
</dbReference>
<evidence type="ECO:0000256" key="5">
    <source>
        <dbReference type="ARBA" id="ARBA00023136"/>
    </source>
</evidence>
<dbReference type="FunFam" id="2.60.40.10:FF:000328">
    <property type="entry name" value="CLUMA_CG000981, isoform A"/>
    <property type="match status" value="1"/>
</dbReference>
<evidence type="ECO:0000313" key="12">
    <source>
        <dbReference type="Proteomes" id="UP000886998"/>
    </source>
</evidence>
<sequence length="471" mass="52879">MALYPVQFNFSSLYKISMLATLALNPVKSFPHAIPPLGECCWRLFSQHSCKSLLKFIFVTCSFWRSNPLRQTIVIAESASRVADFRRHRSFHQLRLLLFQGRPDPLSPSTSAQSPKRPSFAEPIPNVTAAVGREAVLQCTINDLGSYTVAWIKMDTQTLLSYHTHVIPRDSRLKVTNSNSDRQWFLHIKNLEVSDGGFYMCQINTEPMISEEGYLDVTVPPSIVEEETSTDITVDERSKVSLRCKADGYPTPTIIWRREDNKEINLGPMGAQKSTVLRMEGEYLNMTQVVREDMGAYLCIASNGIPPSVSKRILLQVNFQPKIRVNNQMVGAANGSDVVLGCRLEASPRPLTSWIRNNGVILLNNNKYELTEEADSYRITMQLKIRNLEEKDFGPYKCVAKNTLGDKEGFVRLIEISPPTSVPHSTQSQEFYVPVHKGSSDASKNDSHMKKGYGIPAPNSLRDETQSLSSG</sequence>
<dbReference type="SMART" id="SM00408">
    <property type="entry name" value="IGc2"/>
    <property type="match status" value="3"/>
</dbReference>
<keyword evidence="4" id="KW-0677">Repeat</keyword>
<evidence type="ECO:0000256" key="4">
    <source>
        <dbReference type="ARBA" id="ARBA00022737"/>
    </source>
</evidence>
<dbReference type="InterPro" id="IPR003599">
    <property type="entry name" value="Ig_sub"/>
</dbReference>
<dbReference type="EMBL" id="BMAV01010569">
    <property type="protein sequence ID" value="GFY55777.1"/>
    <property type="molecule type" value="Genomic_DNA"/>
</dbReference>
<gene>
    <name evidence="11" type="primary">Hmcn1</name>
    <name evidence="11" type="ORF">TNIN_160691</name>
</gene>
<evidence type="ECO:0000313" key="11">
    <source>
        <dbReference type="EMBL" id="GFY55777.1"/>
    </source>
</evidence>
<dbReference type="Gene3D" id="2.60.40.10">
    <property type="entry name" value="Immunoglobulins"/>
    <property type="match status" value="3"/>
</dbReference>
<dbReference type="SMART" id="SM00409">
    <property type="entry name" value="IG"/>
    <property type="match status" value="3"/>
</dbReference>
<dbReference type="InterPro" id="IPR036179">
    <property type="entry name" value="Ig-like_dom_sf"/>
</dbReference>
<keyword evidence="12" id="KW-1185">Reference proteome</keyword>
<reference evidence="11" key="1">
    <citation type="submission" date="2020-08" db="EMBL/GenBank/DDBJ databases">
        <title>Multicomponent nature underlies the extraordinary mechanical properties of spider dragline silk.</title>
        <authorList>
            <person name="Kono N."/>
            <person name="Nakamura H."/>
            <person name="Mori M."/>
            <person name="Yoshida Y."/>
            <person name="Ohtoshi R."/>
            <person name="Malay A.D."/>
            <person name="Moran D.A.P."/>
            <person name="Tomita M."/>
            <person name="Numata K."/>
            <person name="Arakawa K."/>
        </authorList>
    </citation>
    <scope>NUCLEOTIDE SEQUENCE</scope>
</reference>
<keyword evidence="5" id="KW-0472">Membrane</keyword>
<feature type="region of interest" description="Disordered" evidence="9">
    <location>
        <begin position="435"/>
        <end position="471"/>
    </location>
</feature>
<dbReference type="InterPro" id="IPR013106">
    <property type="entry name" value="Ig_V-set"/>
</dbReference>
<dbReference type="SUPFAM" id="SSF48726">
    <property type="entry name" value="Immunoglobulin"/>
    <property type="match status" value="3"/>
</dbReference>
<evidence type="ECO:0000256" key="6">
    <source>
        <dbReference type="ARBA" id="ARBA00023157"/>
    </source>
</evidence>
<dbReference type="InterPro" id="IPR013783">
    <property type="entry name" value="Ig-like_fold"/>
</dbReference>
<comment type="caution">
    <text evidence="11">The sequence shown here is derived from an EMBL/GenBank/DDBJ whole genome shotgun (WGS) entry which is preliminary data.</text>
</comment>
<keyword evidence="6" id="KW-1015">Disulfide bond</keyword>
<dbReference type="InterPro" id="IPR007110">
    <property type="entry name" value="Ig-like_dom"/>
</dbReference>
<dbReference type="PANTHER" id="PTHR12231">
    <property type="entry name" value="CTX-RELATED TYPE I TRANSMEMBRANE PROTEIN"/>
    <property type="match status" value="1"/>
</dbReference>